<keyword evidence="1" id="KW-1133">Transmembrane helix</keyword>
<proteinExistence type="predicted"/>
<keyword evidence="3" id="KW-1185">Reference proteome</keyword>
<accession>A0A6A4II07</accession>
<evidence type="ECO:0000313" key="3">
    <source>
        <dbReference type="Proteomes" id="UP000799118"/>
    </source>
</evidence>
<dbReference type="Proteomes" id="UP000799118">
    <property type="component" value="Unassembled WGS sequence"/>
</dbReference>
<dbReference type="AlphaFoldDB" id="A0A6A4II07"/>
<dbReference type="EMBL" id="ML769386">
    <property type="protein sequence ID" value="KAE9410139.1"/>
    <property type="molecule type" value="Genomic_DNA"/>
</dbReference>
<keyword evidence="1" id="KW-0812">Transmembrane</keyword>
<name>A0A6A4II07_9AGAR</name>
<sequence>MPKMYEALRIRHSTSSKSHVIVTLATRITLLFVILKIHLSFSLSCTSADPGFVTICRVPIFLEIPVIPSIKLQWSYTVENNE</sequence>
<evidence type="ECO:0000313" key="2">
    <source>
        <dbReference type="EMBL" id="KAE9410139.1"/>
    </source>
</evidence>
<reference evidence="2" key="1">
    <citation type="journal article" date="2019" name="Environ. Microbiol.">
        <title>Fungal ecological strategies reflected in gene transcription - a case study of two litter decomposers.</title>
        <authorList>
            <person name="Barbi F."/>
            <person name="Kohler A."/>
            <person name="Barry K."/>
            <person name="Baskaran P."/>
            <person name="Daum C."/>
            <person name="Fauchery L."/>
            <person name="Ihrmark K."/>
            <person name="Kuo A."/>
            <person name="LaButti K."/>
            <person name="Lipzen A."/>
            <person name="Morin E."/>
            <person name="Grigoriev I.V."/>
            <person name="Henrissat B."/>
            <person name="Lindahl B."/>
            <person name="Martin F."/>
        </authorList>
    </citation>
    <scope>NUCLEOTIDE SEQUENCE</scope>
    <source>
        <strain evidence="2">JB14</strain>
    </source>
</reference>
<evidence type="ECO:0000256" key="1">
    <source>
        <dbReference type="SAM" id="Phobius"/>
    </source>
</evidence>
<organism evidence="2 3">
    <name type="scientific">Gymnopus androsaceus JB14</name>
    <dbReference type="NCBI Taxonomy" id="1447944"/>
    <lineage>
        <taxon>Eukaryota</taxon>
        <taxon>Fungi</taxon>
        <taxon>Dikarya</taxon>
        <taxon>Basidiomycota</taxon>
        <taxon>Agaricomycotina</taxon>
        <taxon>Agaricomycetes</taxon>
        <taxon>Agaricomycetidae</taxon>
        <taxon>Agaricales</taxon>
        <taxon>Marasmiineae</taxon>
        <taxon>Omphalotaceae</taxon>
        <taxon>Gymnopus</taxon>
    </lineage>
</organism>
<feature type="transmembrane region" description="Helical" evidence="1">
    <location>
        <begin position="20"/>
        <end position="39"/>
    </location>
</feature>
<gene>
    <name evidence="2" type="ORF">BT96DRAFT_912990</name>
</gene>
<keyword evidence="1" id="KW-0472">Membrane</keyword>
<protein>
    <submittedName>
        <fullName evidence="2">Uncharacterized protein</fullName>
    </submittedName>
</protein>